<proteinExistence type="inferred from homology"/>
<reference evidence="10 11" key="1">
    <citation type="journal article" date="2019" name="Int. J. Syst. Evol. Microbiol.">
        <title>The Global Catalogue of Microorganisms (GCM) 10K type strain sequencing project: providing services to taxonomists for standard genome sequencing and annotation.</title>
        <authorList>
            <consortium name="The Broad Institute Genomics Platform"/>
            <consortium name="The Broad Institute Genome Sequencing Center for Infectious Disease"/>
            <person name="Wu L."/>
            <person name="Ma J."/>
        </authorList>
    </citation>
    <scope>NUCLEOTIDE SEQUENCE [LARGE SCALE GENOMIC DNA]</scope>
    <source>
        <strain evidence="10 11">JCM 3325</strain>
    </source>
</reference>
<dbReference type="Proteomes" id="UP001501231">
    <property type="component" value="Unassembled WGS sequence"/>
</dbReference>
<accession>A0ABN3IB66</accession>
<evidence type="ECO:0000313" key="11">
    <source>
        <dbReference type="Proteomes" id="UP001501231"/>
    </source>
</evidence>
<keyword evidence="5 6" id="KW-0326">Glycosidase</keyword>
<dbReference type="EC" id="3.2.1.23" evidence="3 6"/>
<dbReference type="PIRSF" id="PIRSF001084">
    <property type="entry name" value="B-galactosidase"/>
    <property type="match status" value="1"/>
</dbReference>
<sequence length="675" mass="74811">MSQSHDRMDRLRRRLGGIAYGGDYNPEQWPEEVWDEDVRLMREAGVSMVSLGIFSWAMVEPAPGEYDFGWFDRVMDLLADADVAVCLATMTASPPPWLARLHPETLPEREDGTRLWPGARQHYCPSSPVYRERATALAEQVATRYRDHPALALWHIGNEYGCHVRACYCDVSAEAFRRWLLARYGTVDELNRAWSTAFWSQRYGSFEEVLPPRTAPTFRNPAQRLDYARFSSDELLACYLAEREVLARVTPGVALTTNFVPLARTLDLFEWARHLDVISYDSYPDPHDADAAARAAFGYDVMRSLRGGQPWLLMEQAPSAVNWRTRNAAKPPGVMRLWSWQAIAHGADAVMFFQWRQSRGGAEKFHSAMVPHGGTDTRTFQEIRDLGQELAALSSPAGARPPQADVAIVMDWHNWWALELDAHPSSDLQFLGAALEHYLPLYEASVACDVVRPGADLSGYRLVVVPNLYLVEDGDAASLEEYVRNGGTLLISFFSGVVDSSDRVHPGGAPGPLAPVLGLRVTEFWPLAQGETVGLRPDGSGALWSEELRLDGAEAVACFDGGETSGRPAITRHRFGAGTAWYLATRPDPATMRRLYDDVRREAGVEPVLSGLPGGVQARVRRAGDGTDYHVVLNHADEPVTVRLPVPMRDHLGKDGPTDTLRLAARGVALLTADV</sequence>
<dbReference type="PANTHER" id="PTHR36447:SF1">
    <property type="entry name" value="BETA-GALACTOSIDASE GANA"/>
    <property type="match status" value="1"/>
</dbReference>
<dbReference type="CDD" id="cd03143">
    <property type="entry name" value="A4_beta-galactosidase_middle_domain"/>
    <property type="match status" value="1"/>
</dbReference>
<gene>
    <name evidence="10" type="ORF">GCM10010191_03140</name>
</gene>
<dbReference type="RefSeq" id="WP_344586451.1">
    <property type="nucleotide sequence ID" value="NZ_BAAARW010000001.1"/>
</dbReference>
<dbReference type="Pfam" id="PF08533">
    <property type="entry name" value="Glyco_hydro_42C"/>
    <property type="match status" value="1"/>
</dbReference>
<organism evidence="10 11">
    <name type="scientific">Actinomadura vinacea</name>
    <dbReference type="NCBI Taxonomy" id="115336"/>
    <lineage>
        <taxon>Bacteria</taxon>
        <taxon>Bacillati</taxon>
        <taxon>Actinomycetota</taxon>
        <taxon>Actinomycetes</taxon>
        <taxon>Streptosporangiales</taxon>
        <taxon>Thermomonosporaceae</taxon>
        <taxon>Actinomadura</taxon>
    </lineage>
</organism>
<evidence type="ECO:0000256" key="5">
    <source>
        <dbReference type="ARBA" id="ARBA00023295"/>
    </source>
</evidence>
<comment type="similarity">
    <text evidence="2 6">Belongs to the glycosyl hydrolase 42 family.</text>
</comment>
<dbReference type="Pfam" id="PF02449">
    <property type="entry name" value="Glyco_hydro_42"/>
    <property type="match status" value="1"/>
</dbReference>
<dbReference type="InterPro" id="IPR029062">
    <property type="entry name" value="Class_I_gatase-like"/>
</dbReference>
<dbReference type="Pfam" id="PF08532">
    <property type="entry name" value="Glyco_hydro_42M"/>
    <property type="match status" value="1"/>
</dbReference>
<evidence type="ECO:0000259" key="9">
    <source>
        <dbReference type="Pfam" id="PF08533"/>
    </source>
</evidence>
<dbReference type="InterPro" id="IPR013780">
    <property type="entry name" value="Glyco_hydro_b"/>
</dbReference>
<dbReference type="SUPFAM" id="SSF52317">
    <property type="entry name" value="Class I glutamine amidotransferase-like"/>
    <property type="match status" value="1"/>
</dbReference>
<dbReference type="InterPro" id="IPR013738">
    <property type="entry name" value="Beta_galactosidase_Trimer"/>
</dbReference>
<evidence type="ECO:0000256" key="2">
    <source>
        <dbReference type="ARBA" id="ARBA00005940"/>
    </source>
</evidence>
<protein>
    <recommendedName>
        <fullName evidence="3 6">Beta-galactosidase</fullName>
        <shortName evidence="6">Beta-gal</shortName>
        <ecNumber evidence="3 6">3.2.1.23</ecNumber>
    </recommendedName>
</protein>
<dbReference type="PANTHER" id="PTHR36447">
    <property type="entry name" value="BETA-GALACTOSIDASE GANA"/>
    <property type="match status" value="1"/>
</dbReference>
<keyword evidence="4 6" id="KW-0378">Hydrolase</keyword>
<evidence type="ECO:0000313" key="10">
    <source>
        <dbReference type="EMBL" id="GAA2399471.1"/>
    </source>
</evidence>
<feature type="domain" description="Glycoside hydrolase family 42 N-terminal" evidence="7">
    <location>
        <begin position="23"/>
        <end position="392"/>
    </location>
</feature>
<keyword evidence="11" id="KW-1185">Reference proteome</keyword>
<dbReference type="InterPro" id="IPR017853">
    <property type="entry name" value="GH"/>
</dbReference>
<dbReference type="InterPro" id="IPR013739">
    <property type="entry name" value="Beta_galactosidase_C"/>
</dbReference>
<evidence type="ECO:0000259" key="7">
    <source>
        <dbReference type="Pfam" id="PF02449"/>
    </source>
</evidence>
<evidence type="ECO:0000256" key="1">
    <source>
        <dbReference type="ARBA" id="ARBA00001412"/>
    </source>
</evidence>
<evidence type="ECO:0000256" key="4">
    <source>
        <dbReference type="ARBA" id="ARBA00022801"/>
    </source>
</evidence>
<dbReference type="InterPro" id="IPR013529">
    <property type="entry name" value="Glyco_hydro_42_N"/>
</dbReference>
<name>A0ABN3IB66_9ACTN</name>
<dbReference type="Gene3D" id="2.60.40.1180">
    <property type="entry name" value="Golgi alpha-mannosidase II"/>
    <property type="match status" value="1"/>
</dbReference>
<evidence type="ECO:0000259" key="8">
    <source>
        <dbReference type="Pfam" id="PF08532"/>
    </source>
</evidence>
<feature type="domain" description="Beta-galactosidase trimerisation" evidence="8">
    <location>
        <begin position="404"/>
        <end position="605"/>
    </location>
</feature>
<dbReference type="Gene3D" id="3.40.50.880">
    <property type="match status" value="1"/>
</dbReference>
<dbReference type="SUPFAM" id="SSF51445">
    <property type="entry name" value="(Trans)glycosidases"/>
    <property type="match status" value="1"/>
</dbReference>
<dbReference type="Gene3D" id="3.20.20.80">
    <property type="entry name" value="Glycosidases"/>
    <property type="match status" value="1"/>
</dbReference>
<comment type="caution">
    <text evidence="10">The sequence shown here is derived from an EMBL/GenBank/DDBJ whole genome shotgun (WGS) entry which is preliminary data.</text>
</comment>
<feature type="domain" description="Beta-galactosidase C-terminal" evidence="9">
    <location>
        <begin position="616"/>
        <end position="671"/>
    </location>
</feature>
<comment type="catalytic activity">
    <reaction evidence="1 6">
        <text>Hydrolysis of terminal non-reducing beta-D-galactose residues in beta-D-galactosides.</text>
        <dbReference type="EC" id="3.2.1.23"/>
    </reaction>
</comment>
<evidence type="ECO:0000256" key="3">
    <source>
        <dbReference type="ARBA" id="ARBA00012756"/>
    </source>
</evidence>
<evidence type="ECO:0000256" key="6">
    <source>
        <dbReference type="PIRNR" id="PIRNR001084"/>
    </source>
</evidence>
<dbReference type="EMBL" id="BAAARW010000001">
    <property type="protein sequence ID" value="GAA2399471.1"/>
    <property type="molecule type" value="Genomic_DNA"/>
</dbReference>
<dbReference type="InterPro" id="IPR003476">
    <property type="entry name" value="Glyco_hydro_42"/>
</dbReference>